<accession>A0A3S8V0W1</accession>
<feature type="transmembrane region" description="Helical" evidence="1">
    <location>
        <begin position="65"/>
        <end position="83"/>
    </location>
</feature>
<dbReference type="EMBL" id="MG923499">
    <property type="protein sequence ID" value="AZL93293.1"/>
    <property type="molecule type" value="Genomic_DNA"/>
</dbReference>
<reference evidence="2" key="1">
    <citation type="journal article" date="2018" name="Mol. Phylogenet. Evol.">
        <title>Mitochondrial phylogenomics of the Hymenoptera.</title>
        <authorList>
            <person name="Tang P."/>
            <person name="Zhu J.C."/>
            <person name="Zheng B.Y."/>
            <person name="Wei S.J."/>
            <person name="Sharkey M."/>
            <person name="Chen X.X."/>
            <person name="Vogler A.P."/>
        </authorList>
    </citation>
    <scope>NUCLEOTIDE SEQUENCE</scope>
</reference>
<protein>
    <submittedName>
        <fullName evidence="2">NADH dehydrogenase subunit 6</fullName>
    </submittedName>
</protein>
<name>A0A3S8V0W1_9HYME</name>
<geneLocation type="mitochondrion" evidence="2"/>
<keyword evidence="1" id="KW-0812">Transmembrane</keyword>
<feature type="transmembrane region" description="Helical" evidence="1">
    <location>
        <begin position="40"/>
        <end position="59"/>
    </location>
</feature>
<keyword evidence="1" id="KW-1133">Transmembrane helix</keyword>
<organism evidence="2">
    <name type="scientific">Hyposoter sp. ZJUH_2016018</name>
    <dbReference type="NCBI Taxonomy" id="2491160"/>
    <lineage>
        <taxon>Eukaryota</taxon>
        <taxon>Metazoa</taxon>
        <taxon>Ecdysozoa</taxon>
        <taxon>Arthropoda</taxon>
        <taxon>Hexapoda</taxon>
        <taxon>Insecta</taxon>
        <taxon>Pterygota</taxon>
        <taxon>Neoptera</taxon>
        <taxon>Endopterygota</taxon>
        <taxon>Hymenoptera</taxon>
        <taxon>Apocrita</taxon>
        <taxon>Ichneumonoidea</taxon>
        <taxon>Ichneumonidae</taxon>
        <taxon>Campopleginae</taxon>
        <taxon>Dusona group</taxon>
        <taxon>Hyposoter</taxon>
    </lineage>
</organism>
<feature type="transmembrane region" description="Helical" evidence="1">
    <location>
        <begin position="153"/>
        <end position="174"/>
    </location>
</feature>
<gene>
    <name evidence="2" type="primary">nad6</name>
</gene>
<feature type="transmembrane region" description="Helical" evidence="1">
    <location>
        <begin position="12"/>
        <end position="28"/>
    </location>
</feature>
<keyword evidence="2" id="KW-0496">Mitochondrion</keyword>
<proteinExistence type="predicted"/>
<evidence type="ECO:0000313" key="2">
    <source>
        <dbReference type="EMBL" id="AZL93293.1"/>
    </source>
</evidence>
<keyword evidence="1" id="KW-0472">Membrane</keyword>
<sequence length="187" mass="22735">MIKSFFTNFFNLNYPLILNILILMLISIPMKFNNFHPLKMILILMFITMIISLKMNLLMKSWMNFFIFLIMIGGLMVIFMYITSLNNNSLMKFNLFNIIKNLFKLMILLMFLIYMFKNEILFTNNQDSWNLNINLIEEKNNFSMMKLFNIYKIPLIFIMLYLYFTLICIMNICYKLKIPLRQINFYE</sequence>
<feature type="transmembrane region" description="Helical" evidence="1">
    <location>
        <begin position="95"/>
        <end position="116"/>
    </location>
</feature>
<evidence type="ECO:0000256" key="1">
    <source>
        <dbReference type="SAM" id="Phobius"/>
    </source>
</evidence>
<dbReference type="AlphaFoldDB" id="A0A3S8V0W1"/>